<feature type="compositionally biased region" description="Gly residues" evidence="6">
    <location>
        <begin position="264"/>
        <end position="274"/>
    </location>
</feature>
<dbReference type="GO" id="GO:0031122">
    <property type="term" value="P:cytoplasmic microtubule organization"/>
    <property type="evidence" value="ECO:0007669"/>
    <property type="project" value="TreeGrafter"/>
</dbReference>
<evidence type="ECO:0000256" key="4">
    <source>
        <dbReference type="ARBA" id="ARBA00023212"/>
    </source>
</evidence>
<keyword evidence="2 5" id="KW-0963">Cytoplasm</keyword>
<comment type="caution">
    <text evidence="8">The sequence shown here is derived from an EMBL/GenBank/DDBJ whole genome shotgun (WGS) entry which is preliminary data.</text>
</comment>
<proteinExistence type="inferred from homology"/>
<feature type="region of interest" description="Disordered" evidence="6">
    <location>
        <begin position="145"/>
        <end position="203"/>
    </location>
</feature>
<organism evidence="8 9">
    <name type="scientific">Gonium pectorale</name>
    <name type="common">Green alga</name>
    <dbReference type="NCBI Taxonomy" id="33097"/>
    <lineage>
        <taxon>Eukaryota</taxon>
        <taxon>Viridiplantae</taxon>
        <taxon>Chlorophyta</taxon>
        <taxon>core chlorophytes</taxon>
        <taxon>Chlorophyceae</taxon>
        <taxon>CS clade</taxon>
        <taxon>Chlamydomonadales</taxon>
        <taxon>Volvocaceae</taxon>
        <taxon>Gonium</taxon>
    </lineage>
</organism>
<dbReference type="PANTHER" id="PTHR19302">
    <property type="entry name" value="GAMMA TUBULIN COMPLEX PROTEIN"/>
    <property type="match status" value="1"/>
</dbReference>
<dbReference type="GO" id="GO:0051321">
    <property type="term" value="P:meiotic cell cycle"/>
    <property type="evidence" value="ECO:0007669"/>
    <property type="project" value="TreeGrafter"/>
</dbReference>
<dbReference type="GO" id="GO:0007020">
    <property type="term" value="P:microtubule nucleation"/>
    <property type="evidence" value="ECO:0007669"/>
    <property type="project" value="InterPro"/>
</dbReference>
<accession>A0A150GNR4</accession>
<evidence type="ECO:0000313" key="8">
    <source>
        <dbReference type="EMBL" id="KXZ51469.1"/>
    </source>
</evidence>
<reference evidence="9" key="1">
    <citation type="journal article" date="2016" name="Nat. Commun.">
        <title>The Gonium pectorale genome demonstrates co-option of cell cycle regulation during the evolution of multicellularity.</title>
        <authorList>
            <person name="Hanschen E.R."/>
            <person name="Marriage T.N."/>
            <person name="Ferris P.J."/>
            <person name="Hamaji T."/>
            <person name="Toyoda A."/>
            <person name="Fujiyama A."/>
            <person name="Neme R."/>
            <person name="Noguchi H."/>
            <person name="Minakuchi Y."/>
            <person name="Suzuki M."/>
            <person name="Kawai-Toyooka H."/>
            <person name="Smith D.R."/>
            <person name="Sparks H."/>
            <person name="Anderson J."/>
            <person name="Bakaric R."/>
            <person name="Luria V."/>
            <person name="Karger A."/>
            <person name="Kirschner M.W."/>
            <person name="Durand P.M."/>
            <person name="Michod R.E."/>
            <person name="Nozaki H."/>
            <person name="Olson B.J."/>
        </authorList>
    </citation>
    <scope>NUCLEOTIDE SEQUENCE [LARGE SCALE GENOMIC DNA]</scope>
    <source>
        <strain evidence="9">NIES-2863</strain>
    </source>
</reference>
<comment type="subcellular location">
    <subcellularLocation>
        <location evidence="5">Cytoplasm</location>
        <location evidence="5">Cytoskeleton</location>
        <location evidence="5">Microtubule organizing center</location>
    </subcellularLocation>
</comment>
<dbReference type="GO" id="GO:0000930">
    <property type="term" value="C:gamma-tubulin complex"/>
    <property type="evidence" value="ECO:0007669"/>
    <property type="project" value="TreeGrafter"/>
</dbReference>
<dbReference type="Pfam" id="PF04130">
    <property type="entry name" value="GCP_C_terminal"/>
    <property type="match status" value="1"/>
</dbReference>
<dbReference type="EMBL" id="LSYV01000013">
    <property type="protein sequence ID" value="KXZ51469.1"/>
    <property type="molecule type" value="Genomic_DNA"/>
</dbReference>
<dbReference type="GO" id="GO:0000278">
    <property type="term" value="P:mitotic cell cycle"/>
    <property type="evidence" value="ECO:0007669"/>
    <property type="project" value="TreeGrafter"/>
</dbReference>
<dbReference type="InterPro" id="IPR007259">
    <property type="entry name" value="GCP"/>
</dbReference>
<dbReference type="GO" id="GO:0051225">
    <property type="term" value="P:spindle assembly"/>
    <property type="evidence" value="ECO:0007669"/>
    <property type="project" value="TreeGrafter"/>
</dbReference>
<dbReference type="OrthoDB" id="542853at2759"/>
<dbReference type="Gene3D" id="1.20.120.1900">
    <property type="entry name" value="Gamma-tubulin complex, C-terminal domain"/>
    <property type="match status" value="1"/>
</dbReference>
<feature type="compositionally biased region" description="Low complexity" evidence="6">
    <location>
        <begin position="157"/>
        <end position="176"/>
    </location>
</feature>
<dbReference type="STRING" id="33097.A0A150GNR4"/>
<feature type="region of interest" description="Disordered" evidence="6">
    <location>
        <begin position="657"/>
        <end position="703"/>
    </location>
</feature>
<dbReference type="GO" id="GO:0000922">
    <property type="term" value="C:spindle pole"/>
    <property type="evidence" value="ECO:0007669"/>
    <property type="project" value="InterPro"/>
</dbReference>
<feature type="compositionally biased region" description="Low complexity" evidence="6">
    <location>
        <begin position="556"/>
        <end position="601"/>
    </location>
</feature>
<protein>
    <recommendedName>
        <fullName evidence="5">Gamma-tubulin complex component</fullName>
    </recommendedName>
</protein>
<dbReference type="InterPro" id="IPR040457">
    <property type="entry name" value="GCP_C"/>
</dbReference>
<dbReference type="AlphaFoldDB" id="A0A150GNR4"/>
<evidence type="ECO:0000256" key="6">
    <source>
        <dbReference type="SAM" id="MobiDB-lite"/>
    </source>
</evidence>
<evidence type="ECO:0000313" key="9">
    <source>
        <dbReference type="Proteomes" id="UP000075714"/>
    </source>
</evidence>
<keyword evidence="9" id="KW-1185">Reference proteome</keyword>
<feature type="compositionally biased region" description="Gly residues" evidence="6">
    <location>
        <begin position="691"/>
        <end position="703"/>
    </location>
</feature>
<feature type="region of interest" description="Disordered" evidence="6">
    <location>
        <begin position="548"/>
        <end position="610"/>
    </location>
</feature>
<evidence type="ECO:0000256" key="3">
    <source>
        <dbReference type="ARBA" id="ARBA00022701"/>
    </source>
</evidence>
<dbReference type="GO" id="GO:0005874">
    <property type="term" value="C:microtubule"/>
    <property type="evidence" value="ECO:0007669"/>
    <property type="project" value="UniProtKB-KW"/>
</dbReference>
<feature type="domain" description="Gamma tubulin complex component C-terminal" evidence="7">
    <location>
        <begin position="203"/>
        <end position="514"/>
    </location>
</feature>
<dbReference type="Proteomes" id="UP000075714">
    <property type="component" value="Unassembled WGS sequence"/>
</dbReference>
<dbReference type="InterPro" id="IPR042241">
    <property type="entry name" value="GCP_C_sf"/>
</dbReference>
<feature type="compositionally biased region" description="Gly residues" evidence="6">
    <location>
        <begin position="660"/>
        <end position="678"/>
    </location>
</feature>
<feature type="compositionally biased region" description="Basic and acidic residues" evidence="6">
    <location>
        <begin position="191"/>
        <end position="203"/>
    </location>
</feature>
<comment type="similarity">
    <text evidence="1 5">Belongs to the TUBGCP family.</text>
</comment>
<comment type="function">
    <text evidence="5">Component of the gamma-tubulin ring complex (gTuRC) which mediates microtubule nucleation.</text>
</comment>
<keyword evidence="3 5" id="KW-0493">Microtubule</keyword>
<gene>
    <name evidence="8" type="ORF">GPECTOR_12g432</name>
</gene>
<feature type="region of interest" description="Disordered" evidence="6">
    <location>
        <begin position="263"/>
        <end position="292"/>
    </location>
</feature>
<name>A0A150GNR4_GONPE</name>
<sequence length="703" mass="69926">MAALLRCASGLAGGSLGGGGAAAATAGSPPARGLPHPQELLHKGLLEPLQDRVDHVNDALLLKLLGGWGLEARLAALPSLFLLSSPAVRVWSEQLVCGLLGGMRLGETPLEESQLEAMLHEALAAAGPEELLPPPGSLVLTLAQPPAEGKQAAAHEAPTTLTSASAAAPGATAPGAAAGGGGGRPSGATAERSRASGRDKADRSLEVLQSLERSISELDRLQLGVAPSWVVALVADSKSLRAYSQVLVFMLQLRHSATLATDASGGGGGGGGAEAQGRSLTPQKHRASYSGTGGAAAAAGAGAGGVLGAFGARTAAAPGGGDSGGGGGSSGGVGGAGGAISPSFQVSLASMIHFIAVLEQWVATQLVDAAWGQFEQDLAAARSLDDVCAAHTAYTATLLRRCFRYHEDQQNLRTGRALRKVLDMGLRFAAAVSGLSSSPPGGAVPGLAGGAAAPVAGPQLNPLMDRLHDEATKAAEDFKYWARYLVRFISARALTSPASDLGDLLLRLNYNDQYSNSYLSQEIVAQQLEQPQKLLPQQQHLAAAGALPAHAPPPRQQQHPQNPSRQVPAAGPATLAAQQWAAAQHQQQQAAARASGGLSAAAGGGGAVRHTATLGTRSSAEARLGGIGGPAAGAAAGTMGATAGGILSASGQWLSAPGPIGTGSLGSGTDGSGGGGSAGRPQPGREWALGQGSGGAGSGLVRR</sequence>
<dbReference type="GO" id="GO:0051011">
    <property type="term" value="F:microtubule minus-end binding"/>
    <property type="evidence" value="ECO:0007669"/>
    <property type="project" value="TreeGrafter"/>
</dbReference>
<keyword evidence="4 5" id="KW-0206">Cytoskeleton</keyword>
<evidence type="ECO:0000256" key="5">
    <source>
        <dbReference type="RuleBase" id="RU363050"/>
    </source>
</evidence>
<evidence type="ECO:0000256" key="1">
    <source>
        <dbReference type="ARBA" id="ARBA00010337"/>
    </source>
</evidence>
<dbReference type="GO" id="GO:0043015">
    <property type="term" value="F:gamma-tubulin binding"/>
    <property type="evidence" value="ECO:0007669"/>
    <property type="project" value="InterPro"/>
</dbReference>
<evidence type="ECO:0000256" key="2">
    <source>
        <dbReference type="ARBA" id="ARBA00022490"/>
    </source>
</evidence>
<dbReference type="PANTHER" id="PTHR19302:SF59">
    <property type="entry name" value="HYPOTHETICAL GAMMA-TUBULIN COMPLEX"/>
    <property type="match status" value="1"/>
</dbReference>
<evidence type="ECO:0000259" key="7">
    <source>
        <dbReference type="Pfam" id="PF04130"/>
    </source>
</evidence>